<dbReference type="STRING" id="545501.BN997_02375"/>
<feature type="domain" description="HTH lysR-type" evidence="5">
    <location>
        <begin position="1"/>
        <end position="58"/>
    </location>
</feature>
<dbReference type="AlphaFoldDB" id="A0A0A1MSD9"/>
<keyword evidence="4" id="KW-0804">Transcription</keyword>
<keyword evidence="2" id="KW-0805">Transcription regulation</keyword>
<dbReference type="RefSeq" id="WP_042532382.1">
    <property type="nucleotide sequence ID" value="NZ_CDGG01000001.1"/>
</dbReference>
<dbReference type="InterPro" id="IPR036388">
    <property type="entry name" value="WH-like_DNA-bd_sf"/>
</dbReference>
<keyword evidence="3" id="KW-0238">DNA-binding</keyword>
<evidence type="ECO:0000313" key="6">
    <source>
        <dbReference type="EMBL" id="CEI82507.1"/>
    </source>
</evidence>
<dbReference type="PRINTS" id="PR00039">
    <property type="entry name" value="HTHLYSR"/>
</dbReference>
<dbReference type="SUPFAM" id="SSF53850">
    <property type="entry name" value="Periplasmic binding protein-like II"/>
    <property type="match status" value="1"/>
</dbReference>
<protein>
    <submittedName>
        <fullName evidence="6">Hydrogen peroxide-inducible genes activator</fullName>
    </submittedName>
</protein>
<accession>A0A0A1MSD9</accession>
<dbReference type="Pfam" id="PF00126">
    <property type="entry name" value="HTH_1"/>
    <property type="match status" value="1"/>
</dbReference>
<dbReference type="EMBL" id="CDGG01000001">
    <property type="protein sequence ID" value="CEI82507.1"/>
    <property type="molecule type" value="Genomic_DNA"/>
</dbReference>
<dbReference type="InterPro" id="IPR036390">
    <property type="entry name" value="WH_DNA-bd_sf"/>
</dbReference>
<proteinExistence type="inferred from homology"/>
<dbReference type="Proteomes" id="UP000040453">
    <property type="component" value="Unassembled WGS sequence"/>
</dbReference>
<comment type="similarity">
    <text evidence="1">Belongs to the LysR transcriptional regulatory family.</text>
</comment>
<dbReference type="InterPro" id="IPR005119">
    <property type="entry name" value="LysR_subst-bd"/>
</dbReference>
<dbReference type="Gene3D" id="3.40.190.290">
    <property type="match status" value="1"/>
</dbReference>
<dbReference type="Pfam" id="PF03466">
    <property type="entry name" value="LysR_substrate"/>
    <property type="match status" value="1"/>
</dbReference>
<dbReference type="GO" id="GO:0000976">
    <property type="term" value="F:transcription cis-regulatory region binding"/>
    <property type="evidence" value="ECO:0007669"/>
    <property type="project" value="TreeGrafter"/>
</dbReference>
<evidence type="ECO:0000256" key="3">
    <source>
        <dbReference type="ARBA" id="ARBA00023125"/>
    </source>
</evidence>
<dbReference type="InterPro" id="IPR000847">
    <property type="entry name" value="LysR_HTH_N"/>
</dbReference>
<dbReference type="OrthoDB" id="107670at2"/>
<organism evidence="6 7">
    <name type="scientific">Oceanobacillus oncorhynchi</name>
    <dbReference type="NCBI Taxonomy" id="545501"/>
    <lineage>
        <taxon>Bacteria</taxon>
        <taxon>Bacillati</taxon>
        <taxon>Bacillota</taxon>
        <taxon>Bacilli</taxon>
        <taxon>Bacillales</taxon>
        <taxon>Bacillaceae</taxon>
        <taxon>Oceanobacillus</taxon>
    </lineage>
</organism>
<reference evidence="6 7" key="1">
    <citation type="submission" date="2014-11" db="EMBL/GenBank/DDBJ databases">
        <authorList>
            <person name="Urmite Genomes Urmite Genomes"/>
        </authorList>
    </citation>
    <scope>NUCLEOTIDE SEQUENCE [LARGE SCALE GENOMIC DNA]</scope>
    <source>
        <strain evidence="6 7">Oc5</strain>
    </source>
</reference>
<dbReference type="SUPFAM" id="SSF46785">
    <property type="entry name" value="Winged helix' DNA-binding domain"/>
    <property type="match status" value="1"/>
</dbReference>
<keyword evidence="7" id="KW-1185">Reference proteome</keyword>
<evidence type="ECO:0000313" key="7">
    <source>
        <dbReference type="Proteomes" id="UP000040453"/>
    </source>
</evidence>
<sequence>MEQKDWILLKTLHEEKNMTRTAEKLYVSQPSLSYRLRNLEGNLGVRIFFKTKNGIEFTSEGEYLVNYSREMLKQFQFVKDTMSNMKDEVSGTLRIGVSSNFAQYLLPRVLKDFSNNFPNVRFNVKTGWSTQVIEFLNNSSVHVGILRNIRGWHGEKILLKREALYLISKEKINMDFLPEYRLINYNTDSSLKESITTWWADQFSEPANIEMEVDRLETCKEMVKNNLGFAIVPGICLKQDDDLYQQAIYFKDGTLVTRETWLVYNQLFENLSVVKHFVNYLKQWNEED</sequence>
<dbReference type="PROSITE" id="PS50931">
    <property type="entry name" value="HTH_LYSR"/>
    <property type="match status" value="1"/>
</dbReference>
<dbReference type="Gene3D" id="1.10.10.10">
    <property type="entry name" value="Winged helix-like DNA-binding domain superfamily/Winged helix DNA-binding domain"/>
    <property type="match status" value="1"/>
</dbReference>
<evidence type="ECO:0000259" key="5">
    <source>
        <dbReference type="PROSITE" id="PS50931"/>
    </source>
</evidence>
<evidence type="ECO:0000256" key="1">
    <source>
        <dbReference type="ARBA" id="ARBA00009437"/>
    </source>
</evidence>
<evidence type="ECO:0000256" key="4">
    <source>
        <dbReference type="ARBA" id="ARBA00023163"/>
    </source>
</evidence>
<dbReference type="CDD" id="cd05466">
    <property type="entry name" value="PBP2_LTTR_substrate"/>
    <property type="match status" value="1"/>
</dbReference>
<dbReference type="GO" id="GO:0003700">
    <property type="term" value="F:DNA-binding transcription factor activity"/>
    <property type="evidence" value="ECO:0007669"/>
    <property type="project" value="InterPro"/>
</dbReference>
<dbReference type="PANTHER" id="PTHR30126:SF78">
    <property type="entry name" value="HTH LYSR-TYPE DOMAIN-CONTAINING PROTEIN"/>
    <property type="match status" value="1"/>
</dbReference>
<dbReference type="PANTHER" id="PTHR30126">
    <property type="entry name" value="HTH-TYPE TRANSCRIPTIONAL REGULATOR"/>
    <property type="match status" value="1"/>
</dbReference>
<evidence type="ECO:0000256" key="2">
    <source>
        <dbReference type="ARBA" id="ARBA00023015"/>
    </source>
</evidence>
<name>A0A0A1MSD9_9BACI</name>
<gene>
    <name evidence="6" type="primary">oxyR_2</name>
    <name evidence="6" type="ORF">BN997_02375</name>
</gene>